<sequence length="106" mass="11239">MWYIIVCNVIAFSFAALVFPLLARNRPVLAWGLAICTNIPALFFLAVLGSSNADWAQALIVTLLVFFGFGGLGMGAFVGLAIASVFGDSIAGCLRSILQKIKEARG</sequence>
<feature type="transmembrane region" description="Helical" evidence="1">
    <location>
        <begin position="5"/>
        <end position="23"/>
    </location>
</feature>
<evidence type="ECO:0000313" key="2">
    <source>
        <dbReference type="EMBL" id="MBH5403013.1"/>
    </source>
</evidence>
<evidence type="ECO:0000313" key="3">
    <source>
        <dbReference type="Proteomes" id="UP000807370"/>
    </source>
</evidence>
<evidence type="ECO:0000256" key="1">
    <source>
        <dbReference type="SAM" id="Phobius"/>
    </source>
</evidence>
<reference evidence="2 3" key="1">
    <citation type="submission" date="2020-07" db="EMBL/GenBank/DDBJ databases">
        <title>Bradyrhizobium diversity isolated from nodules of indigenous legumes of Western Australia.</title>
        <authorList>
            <person name="Klepa M.S."/>
        </authorList>
    </citation>
    <scope>NUCLEOTIDE SEQUENCE [LARGE SCALE GENOMIC DNA]</scope>
    <source>
        <strain evidence="2 3">CNPSo 4010</strain>
    </source>
</reference>
<keyword evidence="3" id="KW-1185">Reference proteome</keyword>
<keyword evidence="1" id="KW-0812">Transmembrane</keyword>
<keyword evidence="1" id="KW-1133">Transmembrane helix</keyword>
<accession>A0ABS0Q0N7</accession>
<comment type="caution">
    <text evidence="2">The sequence shown here is derived from an EMBL/GenBank/DDBJ whole genome shotgun (WGS) entry which is preliminary data.</text>
</comment>
<dbReference type="Proteomes" id="UP000807370">
    <property type="component" value="Unassembled WGS sequence"/>
</dbReference>
<name>A0ABS0Q0N7_9BRAD</name>
<organism evidence="2 3">
    <name type="scientific">Bradyrhizobium agreste</name>
    <dbReference type="NCBI Taxonomy" id="2751811"/>
    <lineage>
        <taxon>Bacteria</taxon>
        <taxon>Pseudomonadati</taxon>
        <taxon>Pseudomonadota</taxon>
        <taxon>Alphaproteobacteria</taxon>
        <taxon>Hyphomicrobiales</taxon>
        <taxon>Nitrobacteraceae</taxon>
        <taxon>Bradyrhizobium</taxon>
    </lineage>
</organism>
<keyword evidence="1" id="KW-0472">Membrane</keyword>
<gene>
    <name evidence="2" type="ORF">HZZ13_35240</name>
</gene>
<proteinExistence type="predicted"/>
<feature type="transmembrane region" description="Helical" evidence="1">
    <location>
        <begin position="29"/>
        <end position="48"/>
    </location>
</feature>
<dbReference type="EMBL" id="JACCHP010000039">
    <property type="protein sequence ID" value="MBH5403013.1"/>
    <property type="molecule type" value="Genomic_DNA"/>
</dbReference>
<feature type="transmembrane region" description="Helical" evidence="1">
    <location>
        <begin position="60"/>
        <end position="86"/>
    </location>
</feature>
<protein>
    <submittedName>
        <fullName evidence="2">Uncharacterized protein</fullName>
    </submittedName>
</protein>
<dbReference type="RefSeq" id="WP_197964029.1">
    <property type="nucleotide sequence ID" value="NZ_JACCHP010000039.1"/>
</dbReference>